<gene>
    <name evidence="4" type="ORF">A2Y99_04320</name>
</gene>
<comment type="caution">
    <text evidence="4">The sequence shown here is derived from an EMBL/GenBank/DDBJ whole genome shotgun (WGS) entry which is preliminary data.</text>
</comment>
<dbReference type="SUPFAM" id="SSF52172">
    <property type="entry name" value="CheY-like"/>
    <property type="match status" value="1"/>
</dbReference>
<dbReference type="InterPro" id="IPR001789">
    <property type="entry name" value="Sig_transdc_resp-reg_receiver"/>
</dbReference>
<reference evidence="4 5" key="1">
    <citation type="journal article" date="2016" name="Nat. Commun.">
        <title>Thousands of microbial genomes shed light on interconnected biogeochemical processes in an aquifer system.</title>
        <authorList>
            <person name="Anantharaman K."/>
            <person name="Brown C.T."/>
            <person name="Hug L.A."/>
            <person name="Sharon I."/>
            <person name="Castelle C.J."/>
            <person name="Probst A.J."/>
            <person name="Thomas B.C."/>
            <person name="Singh A."/>
            <person name="Wilkins M.J."/>
            <person name="Karaoz U."/>
            <person name="Brodie E.L."/>
            <person name="Williams K.H."/>
            <person name="Hubbard S.S."/>
            <person name="Banfield J.F."/>
        </authorList>
    </citation>
    <scope>NUCLEOTIDE SEQUENCE [LARGE SCALE GENOMIC DNA]</scope>
</reference>
<dbReference type="InterPro" id="IPR050595">
    <property type="entry name" value="Bact_response_regulator"/>
</dbReference>
<evidence type="ECO:0000313" key="5">
    <source>
        <dbReference type="Proteomes" id="UP000178230"/>
    </source>
</evidence>
<dbReference type="PANTHER" id="PTHR44591">
    <property type="entry name" value="STRESS RESPONSE REGULATOR PROTEIN 1"/>
    <property type="match status" value="1"/>
</dbReference>
<evidence type="ECO:0000256" key="2">
    <source>
        <dbReference type="PROSITE-ProRule" id="PRU00169"/>
    </source>
</evidence>
<organism evidence="4 5">
    <name type="scientific">Candidatus Gottesmanbacteria bacterium RBG_13_37_7</name>
    <dbReference type="NCBI Taxonomy" id="1798369"/>
    <lineage>
        <taxon>Bacteria</taxon>
        <taxon>Candidatus Gottesmaniibacteriota</taxon>
    </lineage>
</organism>
<dbReference type="AlphaFoldDB" id="A0A1F5YHH0"/>
<evidence type="ECO:0000259" key="3">
    <source>
        <dbReference type="PROSITE" id="PS50110"/>
    </source>
</evidence>
<feature type="domain" description="Response regulatory" evidence="3">
    <location>
        <begin position="19"/>
        <end position="135"/>
    </location>
</feature>
<evidence type="ECO:0000313" key="4">
    <source>
        <dbReference type="EMBL" id="OGF99563.1"/>
    </source>
</evidence>
<dbReference type="InterPro" id="IPR011006">
    <property type="entry name" value="CheY-like_superfamily"/>
</dbReference>
<dbReference type="SMART" id="SM00448">
    <property type="entry name" value="REC"/>
    <property type="match status" value="1"/>
</dbReference>
<protein>
    <recommendedName>
        <fullName evidence="3">Response regulatory domain-containing protein</fullName>
    </recommendedName>
</protein>
<keyword evidence="1 2" id="KW-0597">Phosphoprotein</keyword>
<sequence length="136" mass="15627">MTDRSSSNNKNRSKKNRGYILVAEDDKIYANIYLNRLFKEGFEVKIAENGKETIEAVRKRIPDLILLDMIMPVKDGFWVLKELKADPQLKNIKVIALSNLSFDEDAEKIKGIGLTEYIVKSNLSIDKLITKINSYF</sequence>
<dbReference type="EMBL" id="MFIY01000047">
    <property type="protein sequence ID" value="OGF99563.1"/>
    <property type="molecule type" value="Genomic_DNA"/>
</dbReference>
<name>A0A1F5YHH0_9BACT</name>
<dbReference type="Pfam" id="PF00072">
    <property type="entry name" value="Response_reg"/>
    <property type="match status" value="1"/>
</dbReference>
<dbReference type="Gene3D" id="3.40.50.2300">
    <property type="match status" value="1"/>
</dbReference>
<dbReference type="Proteomes" id="UP000178230">
    <property type="component" value="Unassembled WGS sequence"/>
</dbReference>
<evidence type="ECO:0000256" key="1">
    <source>
        <dbReference type="ARBA" id="ARBA00022553"/>
    </source>
</evidence>
<dbReference type="PROSITE" id="PS50110">
    <property type="entry name" value="RESPONSE_REGULATORY"/>
    <property type="match status" value="1"/>
</dbReference>
<proteinExistence type="predicted"/>
<feature type="modified residue" description="4-aspartylphosphate" evidence="2">
    <location>
        <position position="68"/>
    </location>
</feature>
<dbReference type="PANTHER" id="PTHR44591:SF3">
    <property type="entry name" value="RESPONSE REGULATORY DOMAIN-CONTAINING PROTEIN"/>
    <property type="match status" value="1"/>
</dbReference>
<accession>A0A1F5YHH0</accession>
<dbReference type="GO" id="GO:0000160">
    <property type="term" value="P:phosphorelay signal transduction system"/>
    <property type="evidence" value="ECO:0007669"/>
    <property type="project" value="InterPro"/>
</dbReference>